<reference evidence="3" key="2">
    <citation type="journal article" date="2017" name="Plant Physiol. Biochem.">
        <title>Differential oxidative and antioxidative response of duckweed Lemna minor toward plant growth promoting/inhibiting bacteria.</title>
        <authorList>
            <person name="Ishizawa H."/>
            <person name="Kuroda M."/>
            <person name="Morikawa M."/>
            <person name="Ike M."/>
        </authorList>
    </citation>
    <scope>NUCLEOTIDE SEQUENCE [LARGE SCALE GENOMIC DNA]</scope>
    <source>
        <strain evidence="3">M6</strain>
    </source>
</reference>
<dbReference type="RefSeq" id="WP_126420406.1">
    <property type="nucleotide sequence ID" value="NZ_AP018827.1"/>
</dbReference>
<proteinExistence type="predicted"/>
<reference evidence="3" key="1">
    <citation type="journal article" date="2017" name="Biotechnol. Biofuels">
        <title>Evaluation of environmental bacterial communities as a factor affecting the growth of duckweed Lemna minor.</title>
        <authorList>
            <person name="Ishizawa H."/>
            <person name="Kuroda M."/>
            <person name="Morikawa M."/>
            <person name="Ike M."/>
        </authorList>
    </citation>
    <scope>NUCLEOTIDE SEQUENCE [LARGE SCALE GENOMIC DNA]</scope>
    <source>
        <strain evidence="3">M6</strain>
    </source>
</reference>
<evidence type="ECO:0000313" key="2">
    <source>
        <dbReference type="EMBL" id="BBF80176.1"/>
    </source>
</evidence>
<feature type="transmembrane region" description="Helical" evidence="1">
    <location>
        <begin position="118"/>
        <end position="139"/>
    </location>
</feature>
<accession>A0A3G9G0M6</accession>
<dbReference type="AlphaFoldDB" id="A0A3G9G0M6"/>
<dbReference type="OrthoDB" id="166547at2"/>
<sequence length="141" mass="15218">MKMFLSALVLTLIAFAVIDTVWLTLTAGPLYKPLMGDLMATRINMAAAVAFYLLYGLGVTWFVTFPALSGQLPLHGLPAGWSLTISAALLGLMAYGTYNLTAMAVIRDWSLKLVVIDMIWGAVLTTVASHLVVFAGRLLKI</sequence>
<keyword evidence="1" id="KW-1133">Transmembrane helix</keyword>
<dbReference type="Proteomes" id="UP000278756">
    <property type="component" value="Chromosome 1"/>
</dbReference>
<keyword evidence="1" id="KW-0812">Transmembrane</keyword>
<feature type="transmembrane region" description="Helical" evidence="1">
    <location>
        <begin position="44"/>
        <end position="68"/>
    </location>
</feature>
<evidence type="ECO:0008006" key="4">
    <source>
        <dbReference type="Google" id="ProtNLM"/>
    </source>
</evidence>
<gene>
    <name evidence="2" type="ORF">EM6_0754</name>
</gene>
<dbReference type="EMBL" id="AP018827">
    <property type="protein sequence ID" value="BBF80176.1"/>
    <property type="molecule type" value="Genomic_DNA"/>
</dbReference>
<keyword evidence="1" id="KW-0472">Membrane</keyword>
<dbReference type="InterPro" id="IPR018687">
    <property type="entry name" value="DUF2177_membr"/>
</dbReference>
<evidence type="ECO:0000313" key="3">
    <source>
        <dbReference type="Proteomes" id="UP000278756"/>
    </source>
</evidence>
<protein>
    <recommendedName>
        <fullName evidence="4">Transmembrane protein</fullName>
    </recommendedName>
</protein>
<name>A0A3G9G0M6_9CAUL</name>
<organism evidence="2 3">
    <name type="scientific">Asticcacaulis excentricus</name>
    <dbReference type="NCBI Taxonomy" id="78587"/>
    <lineage>
        <taxon>Bacteria</taxon>
        <taxon>Pseudomonadati</taxon>
        <taxon>Pseudomonadota</taxon>
        <taxon>Alphaproteobacteria</taxon>
        <taxon>Caulobacterales</taxon>
        <taxon>Caulobacteraceae</taxon>
        <taxon>Asticcacaulis</taxon>
    </lineage>
</organism>
<dbReference type="Pfam" id="PF09945">
    <property type="entry name" value="DUF2177"/>
    <property type="match status" value="1"/>
</dbReference>
<evidence type="ECO:0000256" key="1">
    <source>
        <dbReference type="SAM" id="Phobius"/>
    </source>
</evidence>
<feature type="transmembrane region" description="Helical" evidence="1">
    <location>
        <begin position="80"/>
        <end position="98"/>
    </location>
</feature>